<comment type="caution">
    <text evidence="1">The sequence shown here is derived from an EMBL/GenBank/DDBJ whole genome shotgun (WGS) entry which is preliminary data.</text>
</comment>
<dbReference type="AlphaFoldDB" id="A0AAD5MDD2"/>
<protein>
    <submittedName>
        <fullName evidence="1">Uncharacterized protein</fullName>
    </submittedName>
</protein>
<keyword evidence="2" id="KW-1185">Reference proteome</keyword>
<gene>
    <name evidence="1" type="ORF">KIN20_000265</name>
</gene>
<organism evidence="1 2">
    <name type="scientific">Parelaphostrongylus tenuis</name>
    <name type="common">Meningeal worm</name>
    <dbReference type="NCBI Taxonomy" id="148309"/>
    <lineage>
        <taxon>Eukaryota</taxon>
        <taxon>Metazoa</taxon>
        <taxon>Ecdysozoa</taxon>
        <taxon>Nematoda</taxon>
        <taxon>Chromadorea</taxon>
        <taxon>Rhabditida</taxon>
        <taxon>Rhabditina</taxon>
        <taxon>Rhabditomorpha</taxon>
        <taxon>Strongyloidea</taxon>
        <taxon>Metastrongylidae</taxon>
        <taxon>Parelaphostrongylus</taxon>
    </lineage>
</organism>
<name>A0AAD5MDD2_PARTN</name>
<evidence type="ECO:0000313" key="2">
    <source>
        <dbReference type="Proteomes" id="UP001196413"/>
    </source>
</evidence>
<dbReference type="EMBL" id="JAHQIW010000051">
    <property type="protein sequence ID" value="KAJ1345676.1"/>
    <property type="molecule type" value="Genomic_DNA"/>
</dbReference>
<evidence type="ECO:0000313" key="1">
    <source>
        <dbReference type="EMBL" id="KAJ1345676.1"/>
    </source>
</evidence>
<accession>A0AAD5MDD2</accession>
<proteinExistence type="predicted"/>
<dbReference type="Proteomes" id="UP001196413">
    <property type="component" value="Unassembled WGS sequence"/>
</dbReference>
<reference evidence="1" key="1">
    <citation type="submission" date="2021-06" db="EMBL/GenBank/DDBJ databases">
        <title>Parelaphostrongylus tenuis whole genome reference sequence.</title>
        <authorList>
            <person name="Garwood T.J."/>
            <person name="Larsen P.A."/>
            <person name="Fountain-Jones N.M."/>
            <person name="Garbe J.R."/>
            <person name="Macchietto M.G."/>
            <person name="Kania S.A."/>
            <person name="Gerhold R.W."/>
            <person name="Richards J.E."/>
            <person name="Wolf T.M."/>
        </authorList>
    </citation>
    <scope>NUCLEOTIDE SEQUENCE</scope>
    <source>
        <strain evidence="1">MNPRO001-30</strain>
        <tissue evidence="1">Meninges</tissue>
    </source>
</reference>
<sequence length="64" mass="7111">MLIVASTSQEVRIDVIEFRVVPFFMLSIATHTSDDTSQQFYYHNGAACVGRGNVPEVSAIIKFC</sequence>